<reference evidence="1 2" key="1">
    <citation type="submission" date="2016-03" db="EMBL/GenBank/DDBJ databases">
        <title>Acetic acid bacteria sequencing.</title>
        <authorList>
            <person name="Brandt J."/>
            <person name="Jakob F."/>
            <person name="Vogel R.F."/>
        </authorList>
    </citation>
    <scope>NUCLEOTIDE SEQUENCE [LARGE SCALE GENOMIC DNA]</scope>
    <source>
        <strain evidence="1 2">NBRC 101099</strain>
    </source>
</reference>
<accession>A0A1U9KLM1</accession>
<evidence type="ECO:0000313" key="1">
    <source>
        <dbReference type="EMBL" id="AQS86696.1"/>
    </source>
</evidence>
<dbReference type="Proteomes" id="UP000188604">
    <property type="component" value="Chromosome"/>
</dbReference>
<organism evidence="1 2">
    <name type="scientific">Neoasaia chiangmaiensis</name>
    <dbReference type="NCBI Taxonomy" id="320497"/>
    <lineage>
        <taxon>Bacteria</taxon>
        <taxon>Pseudomonadati</taxon>
        <taxon>Pseudomonadota</taxon>
        <taxon>Alphaproteobacteria</taxon>
        <taxon>Acetobacterales</taxon>
        <taxon>Acetobacteraceae</taxon>
        <taxon>Neoasaia</taxon>
    </lineage>
</organism>
<dbReference type="AlphaFoldDB" id="A0A1U9KLM1"/>
<dbReference type="OrthoDB" id="119700at2"/>
<evidence type="ECO:0000313" key="2">
    <source>
        <dbReference type="Proteomes" id="UP000188604"/>
    </source>
</evidence>
<keyword evidence="2" id="KW-1185">Reference proteome</keyword>
<dbReference type="InterPro" id="IPR038194">
    <property type="entry name" value="DUF3861_sf"/>
</dbReference>
<gene>
    <name evidence="1" type="ORF">A0U93_00610</name>
</gene>
<dbReference type="Pfam" id="PF12977">
    <property type="entry name" value="DUF3861"/>
    <property type="match status" value="1"/>
</dbReference>
<proteinExistence type="predicted"/>
<name>A0A1U9KLM1_9PROT</name>
<protein>
    <submittedName>
        <fullName evidence="1">Uncharacterized protein</fullName>
    </submittedName>
</protein>
<dbReference type="KEGG" id="nch:A0U93_00610"/>
<dbReference type="EMBL" id="CP014691">
    <property type="protein sequence ID" value="AQS86696.1"/>
    <property type="molecule type" value="Genomic_DNA"/>
</dbReference>
<dbReference type="InterPro" id="IPR024476">
    <property type="entry name" value="DUF3861"/>
</dbReference>
<dbReference type="Gene3D" id="3.10.20.850">
    <property type="entry name" value="Protein of unknown function DUF3861"/>
    <property type="match status" value="1"/>
</dbReference>
<dbReference type="RefSeq" id="WP_077805662.1">
    <property type="nucleotide sequence ID" value="NZ_BJXS01000017.1"/>
</dbReference>
<sequence>MPFNYHIDIERHDQEKKAGWSISGQSISFELSSRDDLQELIRRVDSLAIVSGDDAAQLTVGIKLLGDVLLRYRDDEMFSGLFPHFATFMKKLKSLPGSDH</sequence>